<keyword evidence="3" id="KW-1185">Reference proteome</keyword>
<dbReference type="Proteomes" id="UP000606786">
    <property type="component" value="Unassembled WGS sequence"/>
</dbReference>
<protein>
    <submittedName>
        <fullName evidence="2">(Mediterranean fruit fly) hypothetical protein</fullName>
    </submittedName>
</protein>
<evidence type="ECO:0000256" key="1">
    <source>
        <dbReference type="SAM" id="MobiDB-lite"/>
    </source>
</evidence>
<evidence type="ECO:0000313" key="3">
    <source>
        <dbReference type="Proteomes" id="UP000606786"/>
    </source>
</evidence>
<proteinExistence type="predicted"/>
<organism evidence="2 3">
    <name type="scientific">Ceratitis capitata</name>
    <name type="common">Mediterranean fruit fly</name>
    <name type="synonym">Tephritis capitata</name>
    <dbReference type="NCBI Taxonomy" id="7213"/>
    <lineage>
        <taxon>Eukaryota</taxon>
        <taxon>Metazoa</taxon>
        <taxon>Ecdysozoa</taxon>
        <taxon>Arthropoda</taxon>
        <taxon>Hexapoda</taxon>
        <taxon>Insecta</taxon>
        <taxon>Pterygota</taxon>
        <taxon>Neoptera</taxon>
        <taxon>Endopterygota</taxon>
        <taxon>Diptera</taxon>
        <taxon>Brachycera</taxon>
        <taxon>Muscomorpha</taxon>
        <taxon>Tephritoidea</taxon>
        <taxon>Tephritidae</taxon>
        <taxon>Ceratitis</taxon>
        <taxon>Ceratitis</taxon>
    </lineage>
</organism>
<evidence type="ECO:0000313" key="2">
    <source>
        <dbReference type="EMBL" id="CAD7013290.1"/>
    </source>
</evidence>
<comment type="caution">
    <text evidence="2">The sequence shown here is derived from an EMBL/GenBank/DDBJ whole genome shotgun (WGS) entry which is preliminary data.</text>
</comment>
<name>A0A811VDB7_CERCA</name>
<dbReference type="AlphaFoldDB" id="A0A811VDB7"/>
<accession>A0A811VDB7</accession>
<feature type="compositionally biased region" description="Polar residues" evidence="1">
    <location>
        <begin position="1"/>
        <end position="26"/>
    </location>
</feature>
<reference evidence="2" key="1">
    <citation type="submission" date="2020-11" db="EMBL/GenBank/DDBJ databases">
        <authorList>
            <person name="Whitehead M."/>
        </authorList>
    </citation>
    <scope>NUCLEOTIDE SEQUENCE</scope>
    <source>
        <strain evidence="2">EGII</strain>
    </source>
</reference>
<dbReference type="EMBL" id="CAJHJT010000056">
    <property type="protein sequence ID" value="CAD7013290.1"/>
    <property type="molecule type" value="Genomic_DNA"/>
</dbReference>
<feature type="region of interest" description="Disordered" evidence="1">
    <location>
        <begin position="1"/>
        <end position="29"/>
    </location>
</feature>
<sequence length="117" mass="13291">MVTKCSGKSNSNNDKKFTPTSLQSKGSVKIGGKACKSQGVKLIRSSIRATNNMVLMASHPKHTYVSFNVLLFCGLRANFSKCKLYTHTIKFAPKFMRTKTFRKFSPLLQRRRDLDFH</sequence>
<gene>
    <name evidence="2" type="ORF">CCAP1982_LOCUS21361</name>
</gene>